<protein>
    <submittedName>
        <fullName evidence="4">Odorant-binding protein 20</fullName>
    </submittedName>
</protein>
<proteinExistence type="evidence at transcript level"/>
<dbReference type="InterPro" id="IPR036728">
    <property type="entry name" value="PBP_GOBP_sf"/>
</dbReference>
<dbReference type="Pfam" id="PF01395">
    <property type="entry name" value="PBP_GOBP"/>
    <property type="match status" value="1"/>
</dbReference>
<dbReference type="OrthoDB" id="7786048at2759"/>
<reference evidence="4" key="1">
    <citation type="journal article" date="2018" name="Front. Physiol.">
        <title>Sex- and Tissue-Specific Expression Profiles of Odorant Binding Protein and Chemosensory Protein Genes in Bradysia odoriphaga (Diptera: Sciaridae).</title>
        <authorList>
            <person name="Zhao Y."/>
            <person name="Ding J."/>
            <person name="Zhang Z."/>
            <person name="Liu F."/>
            <person name="Zhou C."/>
            <person name="Mu W."/>
        </authorList>
    </citation>
    <scope>NUCLEOTIDE SEQUENCE</scope>
</reference>
<name>A0A2S0X9H4_9DIPT</name>
<dbReference type="SMART" id="SM00708">
    <property type="entry name" value="PhBP"/>
    <property type="match status" value="1"/>
</dbReference>
<comment type="subcellular location">
    <subcellularLocation>
        <location evidence="1">Secreted</location>
    </subcellularLocation>
</comment>
<dbReference type="SUPFAM" id="SSF47565">
    <property type="entry name" value="Insect pheromone/odorant-binding proteins"/>
    <property type="match status" value="1"/>
</dbReference>
<dbReference type="GO" id="GO:0005549">
    <property type="term" value="F:odorant binding"/>
    <property type="evidence" value="ECO:0007669"/>
    <property type="project" value="InterPro"/>
</dbReference>
<comment type="similarity">
    <text evidence="2">Belongs to the PBP/GOBP family.</text>
</comment>
<dbReference type="CDD" id="cd23992">
    <property type="entry name" value="PBP_GOBP"/>
    <property type="match status" value="1"/>
</dbReference>
<dbReference type="EMBL" id="MG544140">
    <property type="protein sequence ID" value="AWC08431.1"/>
    <property type="molecule type" value="mRNA"/>
</dbReference>
<dbReference type="Gene3D" id="1.10.238.20">
    <property type="entry name" value="Pheromone/general odorant binding protein domain"/>
    <property type="match status" value="1"/>
</dbReference>
<gene>
    <name evidence="4" type="primary">OBP20</name>
</gene>
<evidence type="ECO:0000256" key="1">
    <source>
        <dbReference type="ARBA" id="ARBA00004613"/>
    </source>
</evidence>
<sequence>MNFHCKIFILTNVLWLTAARRTDKWPPQIIVDTYGHALAQVRNCQEEYNIDARTIIEFEDSSDLNDLPNDRSLKCFLLCTYNAFKLVVPDSTKLQVVELLGAISKMEYDDRTSYLKMTSGCKLRSKDLCEAVYQLNVCMKKNNNDYYYLVDGSDYWIQRLQASSSHNSNDTLVTETASPSER</sequence>
<evidence type="ECO:0000256" key="3">
    <source>
        <dbReference type="ARBA" id="ARBA00022525"/>
    </source>
</evidence>
<evidence type="ECO:0000313" key="4">
    <source>
        <dbReference type="EMBL" id="AWC08431.1"/>
    </source>
</evidence>
<organism evidence="4">
    <name type="scientific">Bradysia odoriphaga</name>
    <dbReference type="NCBI Taxonomy" id="1564500"/>
    <lineage>
        <taxon>Eukaryota</taxon>
        <taxon>Metazoa</taxon>
        <taxon>Ecdysozoa</taxon>
        <taxon>Arthropoda</taxon>
        <taxon>Hexapoda</taxon>
        <taxon>Insecta</taxon>
        <taxon>Pterygota</taxon>
        <taxon>Neoptera</taxon>
        <taxon>Endopterygota</taxon>
        <taxon>Diptera</taxon>
        <taxon>Nematocera</taxon>
        <taxon>Sciaroidea</taxon>
        <taxon>Sciaridae</taxon>
        <taxon>Bradysia</taxon>
    </lineage>
</organism>
<dbReference type="InterPro" id="IPR006170">
    <property type="entry name" value="PBP/GOBP"/>
</dbReference>
<keyword evidence="3" id="KW-0964">Secreted</keyword>
<dbReference type="AlphaFoldDB" id="A0A2S0X9H4"/>
<accession>A0A2S0X9H4</accession>
<dbReference type="GO" id="GO:0005576">
    <property type="term" value="C:extracellular region"/>
    <property type="evidence" value="ECO:0007669"/>
    <property type="project" value="UniProtKB-SubCell"/>
</dbReference>
<evidence type="ECO:0000256" key="2">
    <source>
        <dbReference type="ARBA" id="ARBA00008098"/>
    </source>
</evidence>